<accession>A0A9P1NSF2</accession>
<protein>
    <submittedName>
        <fullName evidence="1">Uncharacterized protein</fullName>
    </submittedName>
</protein>
<dbReference type="Proteomes" id="UP000007319">
    <property type="component" value="Plasmid AZOBR_p5"/>
</dbReference>
<reference evidence="1 2" key="1">
    <citation type="journal article" date="2011" name="PLoS Genet.">
        <title>Azospirillum genomes reveal transition of bacteria from aquatic to terrestrial environments.</title>
        <authorList>
            <person name="Wisniewski-Dye F."/>
            <person name="Borziak K."/>
            <person name="Khalsa-Moyers G."/>
            <person name="Alexandre G."/>
            <person name="Sukharnikov L.O."/>
            <person name="Wuichet K."/>
            <person name="Hurst G.B."/>
            <person name="McDonald W.H."/>
            <person name="Robertson J.S."/>
            <person name="Barbe V."/>
            <person name="Calteau A."/>
            <person name="Rouy Z."/>
            <person name="Mangenot S."/>
            <person name="Prigent-Combaret C."/>
            <person name="Normand P."/>
            <person name="Boyer M."/>
            <person name="Siguier P."/>
            <person name="Dessaux Y."/>
            <person name="Elmerich C."/>
            <person name="Condemine G."/>
            <person name="Krishnen G."/>
            <person name="Kennedy I."/>
            <person name="Paterson A.H."/>
            <person name="Gonzalez V."/>
            <person name="Mavingui P."/>
            <person name="Zhulin I.B."/>
        </authorList>
    </citation>
    <scope>NUCLEOTIDE SEQUENCE [LARGE SCALE GENOMIC DNA]</scope>
    <source>
        <strain evidence="1 2">Sp245</strain>
    </source>
</reference>
<evidence type="ECO:0000313" key="1">
    <source>
        <dbReference type="EMBL" id="CCD03822.1"/>
    </source>
</evidence>
<name>A0A9P1NSF2_9PROT</name>
<dbReference type="EMBL" id="HE577332">
    <property type="protein sequence ID" value="CCD03822.1"/>
    <property type="molecule type" value="Genomic_DNA"/>
</dbReference>
<gene>
    <name evidence="1" type="ORF">AZOBR_p50049</name>
</gene>
<sequence>MPNIPRITGCFEVIAKWAALGIQLALHLKVEYHPSKRH</sequence>
<keyword evidence="1" id="KW-0614">Plasmid</keyword>
<keyword evidence="2" id="KW-1185">Reference proteome</keyword>
<evidence type="ECO:0000313" key="2">
    <source>
        <dbReference type="Proteomes" id="UP000007319"/>
    </source>
</evidence>
<dbReference type="KEGG" id="abs:AZOBR_p50049"/>
<dbReference type="AlphaFoldDB" id="A0A9P1NSF2"/>
<proteinExistence type="predicted"/>
<geneLocation type="plasmid" evidence="1 2">
    <name>AZOBR_p5</name>
</geneLocation>
<organism evidence="1 2">
    <name type="scientific">Azospirillum baldaniorum</name>
    <dbReference type="NCBI Taxonomy" id="1064539"/>
    <lineage>
        <taxon>Bacteria</taxon>
        <taxon>Pseudomonadati</taxon>
        <taxon>Pseudomonadota</taxon>
        <taxon>Alphaproteobacteria</taxon>
        <taxon>Rhodospirillales</taxon>
        <taxon>Azospirillaceae</taxon>
        <taxon>Azospirillum</taxon>
    </lineage>
</organism>